<dbReference type="PANTHER" id="PTHR10491">
    <property type="entry name" value="DTDP-4-DEHYDRORHAMNOSE REDUCTASE"/>
    <property type="match status" value="1"/>
</dbReference>
<gene>
    <name evidence="4" type="primary">rfbD</name>
    <name evidence="4" type="ORF">RFV38_00080</name>
</gene>
<dbReference type="Pfam" id="PF04321">
    <property type="entry name" value="RmlD_sub_bind"/>
    <property type="match status" value="1"/>
</dbReference>
<reference evidence="5" key="1">
    <citation type="submission" date="2023-07" db="EMBL/GenBank/DDBJ databases">
        <authorList>
            <person name="Colorado M.A."/>
            <person name="Villamil L.M."/>
            <person name="Melo J.F."/>
            <person name="Rodriguez J.A."/>
            <person name="Ruiz R.Y."/>
        </authorList>
    </citation>
    <scope>NUCLEOTIDE SEQUENCE [LARGE SCALE GENOMIC DNA]</scope>
    <source>
        <strain evidence="5">C33</strain>
    </source>
</reference>
<dbReference type="InterPro" id="IPR029903">
    <property type="entry name" value="RmlD-like-bd"/>
</dbReference>
<dbReference type="InterPro" id="IPR005913">
    <property type="entry name" value="dTDP_dehydrorham_reduct"/>
</dbReference>
<dbReference type="RefSeq" id="WP_320312323.1">
    <property type="nucleotide sequence ID" value="NZ_JAVIKH010000001.1"/>
</dbReference>
<dbReference type="NCBIfam" id="TIGR01214">
    <property type="entry name" value="rmlD"/>
    <property type="match status" value="1"/>
</dbReference>
<dbReference type="CDD" id="cd05254">
    <property type="entry name" value="dTDP_HR_like_SDR_e"/>
    <property type="match status" value="1"/>
</dbReference>
<dbReference type="PANTHER" id="PTHR10491:SF4">
    <property type="entry name" value="METHIONINE ADENOSYLTRANSFERASE 2 SUBUNIT BETA"/>
    <property type="match status" value="1"/>
</dbReference>
<accession>A0ABU4W5T8</accession>
<keyword evidence="2" id="KW-0521">NADP</keyword>
<protein>
    <recommendedName>
        <fullName evidence="2">dTDP-4-dehydrorhamnose reductase</fullName>
        <ecNumber evidence="2">1.1.1.133</ecNumber>
    </recommendedName>
</protein>
<proteinExistence type="inferred from homology"/>
<dbReference type="EMBL" id="JAVIKH010000001">
    <property type="protein sequence ID" value="MDX8334908.1"/>
    <property type="molecule type" value="Genomic_DNA"/>
</dbReference>
<comment type="pathway">
    <text evidence="2">Carbohydrate biosynthesis; dTDP-L-rhamnose biosynthesis.</text>
</comment>
<evidence type="ECO:0000256" key="1">
    <source>
        <dbReference type="ARBA" id="ARBA00010944"/>
    </source>
</evidence>
<dbReference type="Gene3D" id="3.90.25.10">
    <property type="entry name" value="UDP-galactose 4-epimerase, domain 1"/>
    <property type="match status" value="1"/>
</dbReference>
<sequence length="284" mass="32241">MILITGANGQLGHDFQRIFKERNLDFIATDYKELDITNIDTVREFVKDKNISLIINCAAYNNVDKAEEEKEMCYKLNATAPRDLALVAKEIEADYITYSTDFVFDGSKNTPYTEEDTPAPLSVYSEAKAEGERLVLEAYECSFVVRTSWVFGIANNNFNKQVINWSKSRDTLGIVDDQISVPTYSYDLALYSLKLLETKKYGLYHLSNSGVASKYDQAKYVLDSIGWKGTLNRAKSSDFVLPAKRAEYSKLDSSKLEVVIGEKIPTWESGIDRFLNEMREKGEL</sequence>
<dbReference type="SUPFAM" id="SSF51735">
    <property type="entry name" value="NAD(P)-binding Rossmann-fold domains"/>
    <property type="match status" value="1"/>
</dbReference>
<comment type="caution">
    <text evidence="4">The sequence shown here is derived from an EMBL/GenBank/DDBJ whole genome shotgun (WGS) entry which is preliminary data.</text>
</comment>
<dbReference type="Proteomes" id="UP001279681">
    <property type="component" value="Unassembled WGS sequence"/>
</dbReference>
<dbReference type="EC" id="1.1.1.133" evidence="2"/>
<dbReference type="InterPro" id="IPR036291">
    <property type="entry name" value="NAD(P)-bd_dom_sf"/>
</dbReference>
<comment type="function">
    <text evidence="2">Catalyzes the reduction of dTDP-6-deoxy-L-lyxo-4-hexulose to yield dTDP-L-rhamnose.</text>
</comment>
<evidence type="ECO:0000313" key="5">
    <source>
        <dbReference type="Proteomes" id="UP001279681"/>
    </source>
</evidence>
<keyword evidence="2 4" id="KW-0560">Oxidoreductase</keyword>
<comment type="similarity">
    <text evidence="1 2">Belongs to the dTDP-4-dehydrorhamnose reductase family.</text>
</comment>
<feature type="domain" description="RmlD-like substrate binding" evidence="3">
    <location>
        <begin position="2"/>
        <end position="279"/>
    </location>
</feature>
<name>A0ABU4W5T8_9FUSO</name>
<keyword evidence="5" id="KW-1185">Reference proteome</keyword>
<evidence type="ECO:0000256" key="2">
    <source>
        <dbReference type="RuleBase" id="RU364082"/>
    </source>
</evidence>
<organism evidence="4 5">
    <name type="scientific">Candidatus Cetobacterium colombiensis</name>
    <dbReference type="NCBI Taxonomy" id="3073100"/>
    <lineage>
        <taxon>Bacteria</taxon>
        <taxon>Fusobacteriati</taxon>
        <taxon>Fusobacteriota</taxon>
        <taxon>Fusobacteriia</taxon>
        <taxon>Fusobacteriales</taxon>
        <taxon>Fusobacteriaceae</taxon>
        <taxon>Cetobacterium</taxon>
    </lineage>
</organism>
<evidence type="ECO:0000259" key="3">
    <source>
        <dbReference type="Pfam" id="PF04321"/>
    </source>
</evidence>
<evidence type="ECO:0000313" key="4">
    <source>
        <dbReference type="EMBL" id="MDX8334908.1"/>
    </source>
</evidence>
<dbReference type="GO" id="GO:0008831">
    <property type="term" value="F:dTDP-4-dehydrorhamnose reductase activity"/>
    <property type="evidence" value="ECO:0007669"/>
    <property type="project" value="UniProtKB-EC"/>
</dbReference>
<dbReference type="Gene3D" id="3.40.50.720">
    <property type="entry name" value="NAD(P)-binding Rossmann-like Domain"/>
    <property type="match status" value="1"/>
</dbReference>